<dbReference type="InterPro" id="IPR002913">
    <property type="entry name" value="START_lipid-bd_dom"/>
</dbReference>
<dbReference type="InterPro" id="IPR051213">
    <property type="entry name" value="START_lipid_transfer"/>
</dbReference>
<feature type="domain" description="START" evidence="3">
    <location>
        <begin position="134"/>
        <end position="324"/>
    </location>
</feature>
<dbReference type="EMBL" id="MLFT02000001">
    <property type="protein sequence ID" value="PHT57756.1"/>
    <property type="molecule type" value="Genomic_DNA"/>
</dbReference>
<evidence type="ECO:0000313" key="4">
    <source>
        <dbReference type="EMBL" id="PHT57756.1"/>
    </source>
</evidence>
<dbReference type="Gene3D" id="3.30.530.20">
    <property type="match status" value="1"/>
</dbReference>
<proteinExistence type="predicted"/>
<reference evidence="4 5" key="1">
    <citation type="journal article" date="2017" name="Genome Biol.">
        <title>New reference genome sequences of hot pepper reveal the massive evolution of plant disease-resistance genes by retroduplication.</title>
        <authorList>
            <person name="Kim S."/>
            <person name="Park J."/>
            <person name="Yeom S.I."/>
            <person name="Kim Y.M."/>
            <person name="Seo E."/>
            <person name="Kim K.T."/>
            <person name="Kim M.S."/>
            <person name="Lee J.M."/>
            <person name="Cheong K."/>
            <person name="Shin H.S."/>
            <person name="Kim S.B."/>
            <person name="Han K."/>
            <person name="Lee J."/>
            <person name="Park M."/>
            <person name="Lee H.A."/>
            <person name="Lee H.Y."/>
            <person name="Lee Y."/>
            <person name="Oh S."/>
            <person name="Lee J.H."/>
            <person name="Choi E."/>
            <person name="Choi E."/>
            <person name="Lee S.E."/>
            <person name="Jeon J."/>
            <person name="Kim H."/>
            <person name="Choi G."/>
            <person name="Song H."/>
            <person name="Lee J."/>
            <person name="Lee S.C."/>
            <person name="Kwon J.K."/>
            <person name="Lee H.Y."/>
            <person name="Koo N."/>
            <person name="Hong Y."/>
            <person name="Kim R.W."/>
            <person name="Kang W.H."/>
            <person name="Huh J.H."/>
            <person name="Kang B.C."/>
            <person name="Yang T.J."/>
            <person name="Lee Y.H."/>
            <person name="Bennetzen J.L."/>
            <person name="Choi D."/>
        </authorList>
    </citation>
    <scope>NUCLEOTIDE SEQUENCE [LARGE SCALE GENOMIC DNA]</scope>
    <source>
        <strain evidence="5">cv. PBC81</strain>
    </source>
</reference>
<dbReference type="InterPro" id="IPR023393">
    <property type="entry name" value="START-like_dom_sf"/>
</dbReference>
<keyword evidence="5" id="KW-1185">Reference proteome</keyword>
<keyword evidence="2" id="KW-0472">Membrane</keyword>
<evidence type="ECO:0000256" key="1">
    <source>
        <dbReference type="SAM" id="MobiDB-lite"/>
    </source>
</evidence>
<dbReference type="CDD" id="cd08870">
    <property type="entry name" value="START_STARD2_7-like"/>
    <property type="match status" value="1"/>
</dbReference>
<dbReference type="PANTHER" id="PTHR19308:SF39">
    <property type="entry name" value="PHOSPHATIDYLCHOLINE TRANSFER PROTEIN"/>
    <property type="match status" value="1"/>
</dbReference>
<gene>
    <name evidence="4" type="ORF">CQW23_00119</name>
</gene>
<protein>
    <recommendedName>
        <fullName evidence="3">START domain-containing protein</fullName>
    </recommendedName>
</protein>
<dbReference type="SUPFAM" id="SSF55961">
    <property type="entry name" value="Bet v1-like"/>
    <property type="match status" value="1"/>
</dbReference>
<sequence>MALVAALLDILQRPSMGEVIFELCMFMAPVWIAVIVGVLVGWAWKPKWANLAIDSLPPTPIHFPSSSTSGFPSISTLKFQVPSSVSWIKESQSSTSIPCSTSSSLQPTEGEKSAVTDADLLYLDGLVEEQDGGPAWIQMMDRSTPNMSYQAWRRDPQTGPPQYRSRTVYEDATPEMLRDFFWDDEFRLKWDDMLVHAETLEQCPTTGTMVVQWVRKFPFFCSDREYIIGRRIWESGQTYYCVTKGVPCSSVPRRNKPRRVDLYYSSWCIRAAESKRDGQMTACEVLLFHYEDMGIPWEIAKLGVRQGMWGAVGKIDRGFRAYQKHRASGDPISRCAFMAQINTKVDIENLRSMGNRTSPSEIEPEDSPEKPAGRNISKFLVVGGAIALACSLDRGLLTKAVIFGVARSVCYDGGGGGGGGGCDVTLLEVSSLRYSLCWLKHEYMMIDDVLVLVGDVICCVVMVEMVVSRDKL</sequence>
<dbReference type="Proteomes" id="UP000224567">
    <property type="component" value="Unassembled WGS sequence"/>
</dbReference>
<evidence type="ECO:0000256" key="2">
    <source>
        <dbReference type="SAM" id="Phobius"/>
    </source>
</evidence>
<keyword evidence="2" id="KW-1133">Transmembrane helix</keyword>
<comment type="caution">
    <text evidence="4">The sequence shown here is derived from an EMBL/GenBank/DDBJ whole genome shotgun (WGS) entry which is preliminary data.</text>
</comment>
<dbReference type="GO" id="GO:0005737">
    <property type="term" value="C:cytoplasm"/>
    <property type="evidence" value="ECO:0007669"/>
    <property type="project" value="UniProtKB-ARBA"/>
</dbReference>
<dbReference type="STRING" id="33114.A0A2G2XJU3"/>
<feature type="region of interest" description="Disordered" evidence="1">
    <location>
        <begin position="352"/>
        <end position="371"/>
    </location>
</feature>
<organism evidence="4 5">
    <name type="scientific">Capsicum baccatum</name>
    <name type="common">Peruvian pepper</name>
    <dbReference type="NCBI Taxonomy" id="33114"/>
    <lineage>
        <taxon>Eukaryota</taxon>
        <taxon>Viridiplantae</taxon>
        <taxon>Streptophyta</taxon>
        <taxon>Embryophyta</taxon>
        <taxon>Tracheophyta</taxon>
        <taxon>Spermatophyta</taxon>
        <taxon>Magnoliopsida</taxon>
        <taxon>eudicotyledons</taxon>
        <taxon>Gunneridae</taxon>
        <taxon>Pentapetalae</taxon>
        <taxon>asterids</taxon>
        <taxon>lamiids</taxon>
        <taxon>Solanales</taxon>
        <taxon>Solanaceae</taxon>
        <taxon>Solanoideae</taxon>
        <taxon>Capsiceae</taxon>
        <taxon>Capsicum</taxon>
    </lineage>
</organism>
<keyword evidence="2" id="KW-0812">Transmembrane</keyword>
<dbReference type="FunFam" id="3.30.530.20:FF:000006">
    <property type="entry name" value="StAR-related lipid transfer protein 7, mitochondrial"/>
    <property type="match status" value="1"/>
</dbReference>
<dbReference type="PANTHER" id="PTHR19308">
    <property type="entry name" value="PHOSPHATIDYLCHOLINE TRANSFER PROTEIN"/>
    <property type="match status" value="1"/>
</dbReference>
<dbReference type="OrthoDB" id="1295045at2759"/>
<evidence type="ECO:0000259" key="3">
    <source>
        <dbReference type="PROSITE" id="PS50848"/>
    </source>
</evidence>
<dbReference type="GO" id="GO:0008289">
    <property type="term" value="F:lipid binding"/>
    <property type="evidence" value="ECO:0007669"/>
    <property type="project" value="InterPro"/>
</dbReference>
<dbReference type="Pfam" id="PF01852">
    <property type="entry name" value="START"/>
    <property type="match status" value="1"/>
</dbReference>
<feature type="transmembrane region" description="Helical" evidence="2">
    <location>
        <begin position="20"/>
        <end position="44"/>
    </location>
</feature>
<evidence type="ECO:0000313" key="5">
    <source>
        <dbReference type="Proteomes" id="UP000224567"/>
    </source>
</evidence>
<dbReference type="AlphaFoldDB" id="A0A2G2XJU3"/>
<accession>A0A2G2XJU3</accession>
<name>A0A2G2XJU3_CAPBA</name>
<dbReference type="PROSITE" id="PS50848">
    <property type="entry name" value="START"/>
    <property type="match status" value="1"/>
</dbReference>
<reference evidence="5" key="2">
    <citation type="journal article" date="2017" name="J. Anim. Genet.">
        <title>Multiple reference genome sequences of hot pepper reveal the massive evolution of plant disease resistance genes by retroduplication.</title>
        <authorList>
            <person name="Kim S."/>
            <person name="Park J."/>
            <person name="Yeom S.-I."/>
            <person name="Kim Y.-M."/>
            <person name="Seo E."/>
            <person name="Kim K.-T."/>
            <person name="Kim M.-S."/>
            <person name="Lee J.M."/>
            <person name="Cheong K."/>
            <person name="Shin H.-S."/>
            <person name="Kim S.-B."/>
            <person name="Han K."/>
            <person name="Lee J."/>
            <person name="Park M."/>
            <person name="Lee H.-A."/>
            <person name="Lee H.-Y."/>
            <person name="Lee Y."/>
            <person name="Oh S."/>
            <person name="Lee J.H."/>
            <person name="Choi E."/>
            <person name="Choi E."/>
            <person name="Lee S.E."/>
            <person name="Jeon J."/>
            <person name="Kim H."/>
            <person name="Choi G."/>
            <person name="Song H."/>
            <person name="Lee J."/>
            <person name="Lee S.-C."/>
            <person name="Kwon J.-K."/>
            <person name="Lee H.-Y."/>
            <person name="Koo N."/>
            <person name="Hong Y."/>
            <person name="Kim R.W."/>
            <person name="Kang W.-H."/>
            <person name="Huh J.H."/>
            <person name="Kang B.-C."/>
            <person name="Yang T.-J."/>
            <person name="Lee Y.-H."/>
            <person name="Bennetzen J.L."/>
            <person name="Choi D."/>
        </authorList>
    </citation>
    <scope>NUCLEOTIDE SEQUENCE [LARGE SCALE GENOMIC DNA]</scope>
    <source>
        <strain evidence="5">cv. PBC81</strain>
    </source>
</reference>